<name>A0ABT5F1L8_9BACT</name>
<feature type="region of interest" description="Disordered" evidence="1">
    <location>
        <begin position="21"/>
        <end position="44"/>
    </location>
</feature>
<protein>
    <submittedName>
        <fullName evidence="2">Uncharacterized protein</fullName>
    </submittedName>
</protein>
<feature type="compositionally biased region" description="Basic and acidic residues" evidence="1">
    <location>
        <begin position="21"/>
        <end position="34"/>
    </location>
</feature>
<evidence type="ECO:0000313" key="2">
    <source>
        <dbReference type="EMBL" id="MDC0747412.1"/>
    </source>
</evidence>
<dbReference type="Proteomes" id="UP001221411">
    <property type="component" value="Unassembled WGS sequence"/>
</dbReference>
<dbReference type="EMBL" id="JAQNDO010000001">
    <property type="protein sequence ID" value="MDC0747412.1"/>
    <property type="molecule type" value="Genomic_DNA"/>
</dbReference>
<organism evidence="2 3">
    <name type="scientific">Polyangium mundeleinium</name>
    <dbReference type="NCBI Taxonomy" id="2995306"/>
    <lineage>
        <taxon>Bacteria</taxon>
        <taxon>Pseudomonadati</taxon>
        <taxon>Myxococcota</taxon>
        <taxon>Polyangia</taxon>
        <taxon>Polyangiales</taxon>
        <taxon>Polyangiaceae</taxon>
        <taxon>Polyangium</taxon>
    </lineage>
</organism>
<dbReference type="RefSeq" id="WP_271925863.1">
    <property type="nucleotide sequence ID" value="NZ_JAQNDO010000001.1"/>
</dbReference>
<accession>A0ABT5F1L8</accession>
<comment type="caution">
    <text evidence="2">The sequence shown here is derived from an EMBL/GenBank/DDBJ whole genome shotgun (WGS) entry which is preliminary data.</text>
</comment>
<reference evidence="2 3" key="1">
    <citation type="submission" date="2022-11" db="EMBL/GenBank/DDBJ databases">
        <title>Minimal conservation of predation-associated metabolite biosynthetic gene clusters underscores biosynthetic potential of Myxococcota including descriptions for ten novel species: Archangium lansinium sp. nov., Myxococcus landrumus sp. nov., Nannocystis bai.</title>
        <authorList>
            <person name="Ahearne A."/>
            <person name="Stevens C."/>
            <person name="Dowd S."/>
        </authorList>
    </citation>
    <scope>NUCLEOTIDE SEQUENCE [LARGE SCALE GENOMIC DNA]</scope>
    <source>
        <strain evidence="2 3">RJM3</strain>
    </source>
</reference>
<proteinExistence type="predicted"/>
<gene>
    <name evidence="2" type="ORF">POL67_39140</name>
</gene>
<keyword evidence="3" id="KW-1185">Reference proteome</keyword>
<evidence type="ECO:0000313" key="3">
    <source>
        <dbReference type="Proteomes" id="UP001221411"/>
    </source>
</evidence>
<evidence type="ECO:0000256" key="1">
    <source>
        <dbReference type="SAM" id="MobiDB-lite"/>
    </source>
</evidence>
<sequence length="44" mass="5132">MNWLLPVVGALVVYVGLRHTDDVPRREPNPEGEHQSLWWTNHDP</sequence>